<name>U5NAV7_9BURK</name>
<evidence type="ECO:0000313" key="1">
    <source>
        <dbReference type="EMBL" id="AGX88711.1"/>
    </source>
</evidence>
<reference evidence="1 2" key="1">
    <citation type="journal article" date="2013" name="Genome Biol.">
        <title>Genomic analysis reveals key aspects of prokaryotic symbiosis in the phototrophic consortium "Chlorochromatium aggregatum".</title>
        <authorList>
            <person name="Liu Z."/>
            <person name="Muller J."/>
            <person name="Li T."/>
            <person name="Alvey R.M."/>
            <person name="Vogl K."/>
            <person name="Frigaard N.U."/>
            <person name="Rockwell N.C."/>
            <person name="Boyd E.S."/>
            <person name="Tomsho L.P."/>
            <person name="Schuster S.C."/>
            <person name="Henke P."/>
            <person name="Rohde M."/>
            <person name="Overmann J."/>
            <person name="Bryant D.A."/>
        </authorList>
    </citation>
    <scope>NUCLEOTIDE SEQUENCE [LARGE SCALE GENOMIC DNA]</scope>
    <source>
        <strain evidence="1">CR</strain>
    </source>
</reference>
<sequence length="60" mass="6482">MEIAVEKGTMSLLMLVAYRCQLVDYFSRQASRSSVRGAGTGMTLQYMKIPSTAAACNAMA</sequence>
<dbReference type="RefSeq" id="WP_022776646.1">
    <property type="nucleotide sequence ID" value="NC_022576.1"/>
</dbReference>
<organism evidence="1 2">
    <name type="scientific">Candidatus Symbiobacter mobilis CR</name>
    <dbReference type="NCBI Taxonomy" id="946483"/>
    <lineage>
        <taxon>Bacteria</taxon>
        <taxon>Pseudomonadati</taxon>
        <taxon>Pseudomonadota</taxon>
        <taxon>Betaproteobacteria</taxon>
        <taxon>Burkholderiales</taxon>
        <taxon>Comamonadaceae</taxon>
    </lineage>
</organism>
<dbReference type="HOGENOM" id="CLU_2932736_0_0_4"/>
<dbReference type="EMBL" id="CP004885">
    <property type="protein sequence ID" value="AGX88711.1"/>
    <property type="molecule type" value="Genomic_DNA"/>
</dbReference>
<proteinExistence type="predicted"/>
<dbReference type="AlphaFoldDB" id="U5NAV7"/>
<protein>
    <submittedName>
        <fullName evidence="1">Uncharacterized protein</fullName>
    </submittedName>
</protein>
<dbReference type="Proteomes" id="UP000017184">
    <property type="component" value="Chromosome"/>
</dbReference>
<accession>U5NAV7</accession>
<gene>
    <name evidence="1" type="ORF">Cenrod_2661</name>
</gene>
<dbReference type="STRING" id="946483.Cenrod_2661"/>
<evidence type="ECO:0000313" key="2">
    <source>
        <dbReference type="Proteomes" id="UP000017184"/>
    </source>
</evidence>
<dbReference type="KEGG" id="cbx:Cenrod_2661"/>
<keyword evidence="2" id="KW-1185">Reference proteome</keyword>